<dbReference type="InterPro" id="IPR052548">
    <property type="entry name" value="Type_VII_TA_antitoxin"/>
</dbReference>
<feature type="domain" description="Polymerase beta nucleotidyltransferase" evidence="1">
    <location>
        <begin position="98"/>
        <end position="150"/>
    </location>
</feature>
<keyword evidence="3" id="KW-1185">Reference proteome</keyword>
<dbReference type="Proteomes" id="UP000287247">
    <property type="component" value="Unassembled WGS sequence"/>
</dbReference>
<dbReference type="SUPFAM" id="SSF81301">
    <property type="entry name" value="Nucleotidyltransferase"/>
    <property type="match status" value="1"/>
</dbReference>
<gene>
    <name evidence="2" type="ORF">AsFPU1_1389</name>
</gene>
<reference evidence="3" key="1">
    <citation type="submission" date="2017-05" db="EMBL/GenBank/DDBJ databases">
        <title>Physiological properties and genetic analysis related to exopolysaccharide production of fresh-water unicellular cyanobacterium Aphanothece sacrum, Suizenji Nori, that has been cultured as a food source in Japan.</title>
        <authorList>
            <person name="Kanesaki Y."/>
            <person name="Yoshikawa S."/>
            <person name="Ohki K."/>
        </authorList>
    </citation>
    <scope>NUCLEOTIDE SEQUENCE [LARGE SCALE GENOMIC DNA]</scope>
    <source>
        <strain evidence="3">FPU1</strain>
    </source>
</reference>
<accession>A0A401IFK3</accession>
<dbReference type="AlphaFoldDB" id="A0A401IFK3"/>
<organism evidence="2 3">
    <name type="scientific">Aphanothece sacrum FPU1</name>
    <dbReference type="NCBI Taxonomy" id="1920663"/>
    <lineage>
        <taxon>Bacteria</taxon>
        <taxon>Bacillati</taxon>
        <taxon>Cyanobacteriota</taxon>
        <taxon>Cyanophyceae</taxon>
        <taxon>Oscillatoriophycideae</taxon>
        <taxon>Chroococcales</taxon>
        <taxon>Aphanothecaceae</taxon>
        <taxon>Aphanothece</taxon>
    </lineage>
</organism>
<evidence type="ECO:0000313" key="2">
    <source>
        <dbReference type="EMBL" id="GBF79989.1"/>
    </source>
</evidence>
<dbReference type="Gene3D" id="3.30.460.10">
    <property type="entry name" value="Beta Polymerase, domain 2"/>
    <property type="match status" value="1"/>
</dbReference>
<evidence type="ECO:0000313" key="3">
    <source>
        <dbReference type="Proteomes" id="UP000287247"/>
    </source>
</evidence>
<dbReference type="PANTHER" id="PTHR33933:SF1">
    <property type="entry name" value="PROTEIN ADENYLYLTRANSFERASE MNTA-RELATED"/>
    <property type="match status" value="1"/>
</dbReference>
<evidence type="ECO:0000259" key="1">
    <source>
        <dbReference type="Pfam" id="PF18765"/>
    </source>
</evidence>
<proteinExistence type="predicted"/>
<comment type="caution">
    <text evidence="2">The sequence shown here is derived from an EMBL/GenBank/DDBJ whole genome shotgun (WGS) entry which is preliminary data.</text>
</comment>
<dbReference type="PANTHER" id="PTHR33933">
    <property type="entry name" value="NUCLEOTIDYLTRANSFERASE"/>
    <property type="match status" value="1"/>
</dbReference>
<dbReference type="CDD" id="cd05403">
    <property type="entry name" value="NT_KNTase_like"/>
    <property type="match status" value="1"/>
</dbReference>
<dbReference type="InterPro" id="IPR041633">
    <property type="entry name" value="Polbeta"/>
</dbReference>
<name>A0A401IFK3_APHSA</name>
<dbReference type="EMBL" id="BDQK01000005">
    <property type="protein sequence ID" value="GBF79989.1"/>
    <property type="molecule type" value="Genomic_DNA"/>
</dbReference>
<dbReference type="Pfam" id="PF18765">
    <property type="entry name" value="Polbeta"/>
    <property type="match status" value="1"/>
</dbReference>
<dbReference type="RefSeq" id="WP_227873377.1">
    <property type="nucleotide sequence ID" value="NZ_BDQK01000005.1"/>
</dbReference>
<protein>
    <submittedName>
        <fullName evidence="2">DNA polymerase beta domain protein region</fullName>
    </submittedName>
</protein>
<dbReference type="InterPro" id="IPR043519">
    <property type="entry name" value="NT_sf"/>
</dbReference>
<sequence length="181" mass="20834">MTEKYFVIDVNVFVSAFLFVGSKPRQALDKSQDLGLVLLSNSIFIELIEVINRPKFDRYLSPERKNQLITYMEMLTSPKLNPLLQELHQVLNDLYCDRLVYIILYGSQARGTANQNSDIDIMVVLKGKISSYDEIKRMGEVTTELSLKYDELISIFPISEETYLSQSTPLLKNIRKEGLMI</sequence>